<feature type="compositionally biased region" description="Basic and acidic residues" evidence="4">
    <location>
        <begin position="842"/>
        <end position="856"/>
    </location>
</feature>
<dbReference type="InterPro" id="IPR050496">
    <property type="entry name" value="SNF2_RAD54_helicase_repair"/>
</dbReference>
<dbReference type="GO" id="GO:0006283">
    <property type="term" value="P:transcription-coupled nucleotide-excision repair"/>
    <property type="evidence" value="ECO:0007669"/>
    <property type="project" value="EnsemblFungi"/>
</dbReference>
<dbReference type="PROSITE" id="PS51194">
    <property type="entry name" value="HELICASE_CTER"/>
    <property type="match status" value="1"/>
</dbReference>
<evidence type="ECO:0000256" key="1">
    <source>
        <dbReference type="ARBA" id="ARBA00022741"/>
    </source>
</evidence>
<dbReference type="Pfam" id="PF00176">
    <property type="entry name" value="SNF2-rel_dom"/>
    <property type="match status" value="1"/>
</dbReference>
<dbReference type="AlphaFoldDB" id="A0A8X7T8J0"/>
<dbReference type="SMART" id="SM00487">
    <property type="entry name" value="DEXDc"/>
    <property type="match status" value="1"/>
</dbReference>
<dbReference type="GO" id="GO:0008094">
    <property type="term" value="F:ATP-dependent activity, acting on DNA"/>
    <property type="evidence" value="ECO:0007669"/>
    <property type="project" value="EnsemblFungi"/>
</dbReference>
<dbReference type="InterPro" id="IPR000330">
    <property type="entry name" value="SNF2_N"/>
</dbReference>
<dbReference type="Pfam" id="PF00271">
    <property type="entry name" value="Helicase_C"/>
    <property type="match status" value="1"/>
</dbReference>
<organism evidence="7 8">
    <name type="scientific">Candida parapsilosis</name>
    <name type="common">Yeast</name>
    <dbReference type="NCBI Taxonomy" id="5480"/>
    <lineage>
        <taxon>Eukaryota</taxon>
        <taxon>Fungi</taxon>
        <taxon>Dikarya</taxon>
        <taxon>Ascomycota</taxon>
        <taxon>Saccharomycotina</taxon>
        <taxon>Pichiomycetes</taxon>
        <taxon>Debaryomycetaceae</taxon>
        <taxon>Candida/Lodderomyces clade</taxon>
        <taxon>Candida</taxon>
    </lineage>
</organism>
<dbReference type="CDD" id="cd18793">
    <property type="entry name" value="SF2_C_SNF"/>
    <property type="match status" value="1"/>
</dbReference>
<feature type="domain" description="Helicase ATP-binding" evidence="5">
    <location>
        <begin position="326"/>
        <end position="525"/>
    </location>
</feature>
<dbReference type="Gene3D" id="3.40.50.10810">
    <property type="entry name" value="Tandem AAA-ATPase domain"/>
    <property type="match status" value="1"/>
</dbReference>
<dbReference type="InterPro" id="IPR001650">
    <property type="entry name" value="Helicase_C-like"/>
</dbReference>
<feature type="region of interest" description="Disordered" evidence="4">
    <location>
        <begin position="959"/>
        <end position="1011"/>
    </location>
</feature>
<keyword evidence="3" id="KW-0067">ATP-binding</keyword>
<evidence type="ECO:0000313" key="8">
    <source>
        <dbReference type="Proteomes" id="UP000590412"/>
    </source>
</evidence>
<dbReference type="InterPro" id="IPR014001">
    <property type="entry name" value="Helicase_ATP-bd"/>
</dbReference>
<feature type="compositionally biased region" description="Basic and acidic residues" evidence="4">
    <location>
        <begin position="102"/>
        <end position="113"/>
    </location>
</feature>
<feature type="domain" description="Helicase C-terminal" evidence="6">
    <location>
        <begin position="662"/>
        <end position="829"/>
    </location>
</feature>
<dbReference type="OrthoDB" id="413460at2759"/>
<feature type="compositionally biased region" description="Acidic residues" evidence="4">
    <location>
        <begin position="230"/>
        <end position="250"/>
    </location>
</feature>
<dbReference type="CDD" id="cd18000">
    <property type="entry name" value="DEXHc_ERCC6"/>
    <property type="match status" value="1"/>
</dbReference>
<feature type="compositionally biased region" description="Basic residues" evidence="4">
    <location>
        <begin position="857"/>
        <end position="871"/>
    </location>
</feature>
<evidence type="ECO:0000256" key="4">
    <source>
        <dbReference type="SAM" id="MobiDB-lite"/>
    </source>
</evidence>
<evidence type="ECO:0000313" key="7">
    <source>
        <dbReference type="EMBL" id="KAF6042958.1"/>
    </source>
</evidence>
<name>A0A8X7T8J0_CANPA</name>
<sequence length="1011" mass="115529">MTDVQVFDQTDLENTITNKANKLLLIKDIEQDEKRLEKAIKSLNVSVKHINQLNSKLSHPRTKISEKKKIKEEIQWLEENELTGKQQDMQDIKSRIEQNRRALEESKDGKEEQQSGGGKLPDESERDYLIRTGKITAFGNENAFQSVGAIGNEGQSHVFLRKPGFEQDVETLEKAEDESGSIIEISDGDVESLRDDNETTYNENETTFDGNAGSDDDYVYDSQLAEEEEIAAEEDDESEEIDEESVEDEEARNVDDGNETYYKKRLASWVKKRSALRQSDTDRCQEEWFKPHPTIPDSKLNDAFKLPGDIYPSLFDYQKTCVQWLWELYSQKTGGIIGDEMGLGKTIQIISFLAGLHYSGLLRKPVLIVVPATVLNQWVNEFHRWWPPLRCVILHSIGSGMGENAKVSEAKMEEYMENWDPQTSKSSLKGIKTQINAQKIVDRVVAKGHVLITTYVGLRIYSKYILPQEWGYCVLDEGHKIRNPDSDISLTCKQIKTVNRIILSGTPIQNNLTELWSLFDFIFPGRLGTLPVFQQQFSIPINVGGYANSNNLQVKTAYKCAVVLRDLISPYLLRRLKNDVAKDLPKKSEMVLFVKLTRIQQDLYEKFLESEDLNSILKGKRNVLMGVDVLRKICNHPDLVYRDALMHKSNYGDPKKSGKMQVLKNLLQLWQSEGHKTLLFCQTRQMLDILEKFVSNLPCLNDQAQYFTYLRMDGSTAISQRQSLVDEFNNDPNVHVFLLTTKVGGLGVNLTGADRVIIYDPDWNPSTDIQARERAWRLGQKKDITIYRLMTTGSIEEKIYHRQIFKTFLQNKILKDPKQRRFFKTNDLHDLFTLGDQDEKGTETGDMFHARSEQKYRGSKSRKSASLTKKRHENDDDFNQVAKITGVSRLGQYEEGEDNKPESSNDESRIIAGIFAQSGVHSALKHDEIINYNDEEARFAEREAEKYVSQATEALRRSRKLARKKPVGTPTWTGKFGSAGKLKGTFGAKKRKVGEGDSSSILDSLRRRAEE</sequence>
<keyword evidence="1" id="KW-0547">Nucleotide-binding</keyword>
<dbReference type="InterPro" id="IPR038718">
    <property type="entry name" value="SNF2-like_sf"/>
</dbReference>
<dbReference type="GO" id="GO:0016787">
    <property type="term" value="F:hydrolase activity"/>
    <property type="evidence" value="ECO:0007669"/>
    <property type="project" value="UniProtKB-KW"/>
</dbReference>
<reference evidence="7" key="1">
    <citation type="submission" date="2020-03" db="EMBL/GenBank/DDBJ databases">
        <title>FDA dAtabase for Regulatory Grade micrObial Sequences (FDA-ARGOS): Supporting development and validation of Infectious Disease Dx tests.</title>
        <authorList>
            <person name="Campos J."/>
            <person name="Goldberg B."/>
            <person name="Tallon L."/>
            <person name="Sadzewicz L."/>
            <person name="Vavikolanu K."/>
            <person name="Mehta A."/>
            <person name="Aluvathingal J."/>
            <person name="Nadendla S."/>
            <person name="Nandy P."/>
            <person name="Geyer C."/>
            <person name="Yan Y."/>
            <person name="Sichtig H."/>
        </authorList>
    </citation>
    <scope>NUCLEOTIDE SEQUENCE [LARGE SCALE GENOMIC DNA]</scope>
    <source>
        <strain evidence="7">FDAARGOS_652</strain>
    </source>
</reference>
<dbReference type="PANTHER" id="PTHR45629:SF7">
    <property type="entry name" value="DNA EXCISION REPAIR PROTEIN ERCC-6-RELATED"/>
    <property type="match status" value="1"/>
</dbReference>
<evidence type="ECO:0000259" key="5">
    <source>
        <dbReference type="PROSITE" id="PS51192"/>
    </source>
</evidence>
<dbReference type="GO" id="GO:0006357">
    <property type="term" value="P:regulation of transcription by RNA polymerase II"/>
    <property type="evidence" value="ECO:0007669"/>
    <property type="project" value="EnsemblFungi"/>
</dbReference>
<feature type="region of interest" description="Disordered" evidence="4">
    <location>
        <begin position="842"/>
        <end position="878"/>
    </location>
</feature>
<evidence type="ECO:0000259" key="6">
    <source>
        <dbReference type="PROSITE" id="PS51194"/>
    </source>
</evidence>
<gene>
    <name evidence="7" type="ORF">FOB60_005712</name>
</gene>
<dbReference type="SMART" id="SM00490">
    <property type="entry name" value="HELICc"/>
    <property type="match status" value="1"/>
</dbReference>
<dbReference type="GO" id="GO:0005524">
    <property type="term" value="F:ATP binding"/>
    <property type="evidence" value="ECO:0007669"/>
    <property type="project" value="InterPro"/>
</dbReference>
<dbReference type="GO" id="GO:0061635">
    <property type="term" value="P:regulation of protein complex stability"/>
    <property type="evidence" value="ECO:0007669"/>
    <property type="project" value="EnsemblFungi"/>
</dbReference>
<dbReference type="EMBL" id="JABWAB010000013">
    <property type="protein sequence ID" value="KAF6042958.1"/>
    <property type="molecule type" value="Genomic_DNA"/>
</dbReference>
<dbReference type="PANTHER" id="PTHR45629">
    <property type="entry name" value="SNF2/RAD54 FAMILY MEMBER"/>
    <property type="match status" value="1"/>
</dbReference>
<keyword evidence="2" id="KW-0378">Hydrolase</keyword>
<feature type="region of interest" description="Disordered" evidence="4">
    <location>
        <begin position="102"/>
        <end position="126"/>
    </location>
</feature>
<dbReference type="InterPro" id="IPR049730">
    <property type="entry name" value="SNF2/RAD54-like_C"/>
</dbReference>
<dbReference type="GO" id="GO:0000785">
    <property type="term" value="C:chromatin"/>
    <property type="evidence" value="ECO:0007669"/>
    <property type="project" value="EnsemblFungi"/>
</dbReference>
<dbReference type="SUPFAM" id="SSF52540">
    <property type="entry name" value="P-loop containing nucleoside triphosphate hydrolases"/>
    <property type="match status" value="2"/>
</dbReference>
<feature type="region of interest" description="Disordered" evidence="4">
    <location>
        <begin position="230"/>
        <end position="257"/>
    </location>
</feature>
<evidence type="ECO:0000256" key="2">
    <source>
        <dbReference type="ARBA" id="ARBA00022801"/>
    </source>
</evidence>
<proteinExistence type="predicted"/>
<comment type="caution">
    <text evidence="7">The sequence shown here is derived from an EMBL/GenBank/DDBJ whole genome shotgun (WGS) entry which is preliminary data.</text>
</comment>
<dbReference type="PROSITE" id="PS51192">
    <property type="entry name" value="HELICASE_ATP_BIND_1"/>
    <property type="match status" value="1"/>
</dbReference>
<accession>A0A8X7T8J0</accession>
<dbReference type="FunFam" id="3.40.50.10810:FF:000039">
    <property type="entry name" value="DNA repair protein Rhp26/Rad26"/>
    <property type="match status" value="1"/>
</dbReference>
<dbReference type="Gene3D" id="3.40.50.300">
    <property type="entry name" value="P-loop containing nucleotide triphosphate hydrolases"/>
    <property type="match status" value="1"/>
</dbReference>
<dbReference type="Proteomes" id="UP000590412">
    <property type="component" value="Unassembled WGS sequence"/>
</dbReference>
<dbReference type="GO" id="GO:0005634">
    <property type="term" value="C:nucleus"/>
    <property type="evidence" value="ECO:0007669"/>
    <property type="project" value="TreeGrafter"/>
</dbReference>
<evidence type="ECO:0000256" key="3">
    <source>
        <dbReference type="ARBA" id="ARBA00022840"/>
    </source>
</evidence>
<protein>
    <submittedName>
        <fullName evidence="7">SNF2 N-terminal domain family protein</fullName>
    </submittedName>
</protein>
<dbReference type="InterPro" id="IPR027417">
    <property type="entry name" value="P-loop_NTPase"/>
</dbReference>